<keyword evidence="6" id="KW-0888">Threonine protease</keyword>
<comment type="subcellular location">
    <subcellularLocation>
        <location evidence="2">Nucleus</location>
    </subcellularLocation>
</comment>
<dbReference type="EC" id="3.4.25.1" evidence="3"/>
<evidence type="ECO:0000256" key="10">
    <source>
        <dbReference type="PIRSR" id="PIRSR600243-1"/>
    </source>
</evidence>
<keyword evidence="4" id="KW-0963">Cytoplasm</keyword>
<evidence type="ECO:0000256" key="7">
    <source>
        <dbReference type="ARBA" id="ARBA00022801"/>
    </source>
</evidence>
<dbReference type="GO" id="GO:0004298">
    <property type="term" value="F:threonine-type endopeptidase activity"/>
    <property type="evidence" value="ECO:0007669"/>
    <property type="project" value="UniProtKB-KW"/>
</dbReference>
<keyword evidence="9" id="KW-0539">Nucleus</keyword>
<evidence type="ECO:0000256" key="8">
    <source>
        <dbReference type="ARBA" id="ARBA00022942"/>
    </source>
</evidence>
<keyword evidence="5" id="KW-0645">Protease</keyword>
<sequence length="275" mass="30567">MEYLNALKEQQGGFNFDLCLRNKHLTNSSGDLKHTFTKTGTTIVGAVFKDGVVLGADTRATAGSLVADKNCEKIHYLAPNMYCSGAGTAADNQWVTLKMASQLELQRLNSGRESRVIQAAQKLCNDLYRYQGHVGAYLIIGGFDAKGPQLVEVTASGCMFHKPYASLGSGSIYAMSVIENMYKDDMTEEEAKDMVCKSIEAGILHDLMSGSNVDLCIIKKENVEFLRNYKVIHSQKQCQPYAYQFPKGNTPFVRQVKIEFEKTDITNEVDKMQIE</sequence>
<dbReference type="InterPro" id="IPR000243">
    <property type="entry name" value="Pept_T1A_subB"/>
</dbReference>
<reference evidence="11" key="1">
    <citation type="submission" date="2018-06" db="EMBL/GenBank/DDBJ databases">
        <authorList>
            <person name="Folgueira I."/>
            <person name="deFelipe A."/>
            <person name="Lamas J."/>
            <person name="Leiro J."/>
        </authorList>
    </citation>
    <scope>NUCLEOTIDE SEQUENCE</scope>
</reference>
<dbReference type="SUPFAM" id="SSF56235">
    <property type="entry name" value="N-terminal nucleophile aminohydrolases (Ntn hydrolases)"/>
    <property type="match status" value="1"/>
</dbReference>
<dbReference type="Gene3D" id="3.60.20.10">
    <property type="entry name" value="Glutamine Phosphoribosylpyrophosphate, subunit 1, domain 1"/>
    <property type="match status" value="1"/>
</dbReference>
<proteinExistence type="evidence at transcript level"/>
<evidence type="ECO:0000256" key="3">
    <source>
        <dbReference type="ARBA" id="ARBA00012039"/>
    </source>
</evidence>
<feature type="active site" description="Nucleophile" evidence="10">
    <location>
        <position position="41"/>
    </location>
</feature>
<evidence type="ECO:0000256" key="9">
    <source>
        <dbReference type="ARBA" id="ARBA00023242"/>
    </source>
</evidence>
<dbReference type="EMBL" id="MH457523">
    <property type="protein sequence ID" value="QBG49669.1"/>
    <property type="molecule type" value="mRNA"/>
</dbReference>
<comment type="catalytic activity">
    <reaction evidence="1">
        <text>Cleavage of peptide bonds with very broad specificity.</text>
        <dbReference type="EC" id="3.4.25.1"/>
    </reaction>
</comment>
<dbReference type="InterPro" id="IPR029055">
    <property type="entry name" value="Ntn_hydrolases_N"/>
</dbReference>
<dbReference type="CDD" id="cd03763">
    <property type="entry name" value="proteasome_beta_type_7"/>
    <property type="match status" value="1"/>
</dbReference>
<dbReference type="PRINTS" id="PR00141">
    <property type="entry name" value="PROTEASOME"/>
</dbReference>
<evidence type="ECO:0000256" key="5">
    <source>
        <dbReference type="ARBA" id="ARBA00022670"/>
    </source>
</evidence>
<evidence type="ECO:0000256" key="6">
    <source>
        <dbReference type="ARBA" id="ARBA00022698"/>
    </source>
</evidence>
<evidence type="ECO:0000313" key="11">
    <source>
        <dbReference type="EMBL" id="QBG49669.1"/>
    </source>
</evidence>
<dbReference type="InterPro" id="IPR023333">
    <property type="entry name" value="Proteasome_suB-type"/>
</dbReference>
<dbReference type="GO" id="GO:0005839">
    <property type="term" value="C:proteasome core complex"/>
    <property type="evidence" value="ECO:0007669"/>
    <property type="project" value="InterPro"/>
</dbReference>
<dbReference type="AlphaFoldDB" id="A0A411PX37"/>
<accession>A0A411PX37</accession>
<evidence type="ECO:0000256" key="4">
    <source>
        <dbReference type="ARBA" id="ARBA00022490"/>
    </source>
</evidence>
<evidence type="ECO:0000256" key="1">
    <source>
        <dbReference type="ARBA" id="ARBA00001198"/>
    </source>
</evidence>
<dbReference type="GO" id="GO:0005634">
    <property type="term" value="C:nucleus"/>
    <property type="evidence" value="ECO:0007669"/>
    <property type="project" value="UniProtKB-SubCell"/>
</dbReference>
<dbReference type="Pfam" id="PF00227">
    <property type="entry name" value="Proteasome"/>
    <property type="match status" value="1"/>
</dbReference>
<protein>
    <recommendedName>
        <fullName evidence="3">proteasome endopeptidase complex</fullName>
        <ecNumber evidence="3">3.4.25.1</ecNumber>
    </recommendedName>
</protein>
<dbReference type="PANTHER" id="PTHR32194:SF4">
    <property type="entry name" value="PROTEASOME SUBUNIT BETA TYPE-7"/>
    <property type="match status" value="1"/>
</dbReference>
<evidence type="ECO:0000256" key="2">
    <source>
        <dbReference type="ARBA" id="ARBA00004123"/>
    </source>
</evidence>
<keyword evidence="8 11" id="KW-0647">Proteasome</keyword>
<organism evidence="11">
    <name type="scientific">Philasterides dicentrarchi</name>
    <dbReference type="NCBI Taxonomy" id="282688"/>
    <lineage>
        <taxon>Eukaryota</taxon>
        <taxon>Sar</taxon>
        <taxon>Alveolata</taxon>
        <taxon>Ciliophora</taxon>
        <taxon>Intramacronucleata</taxon>
        <taxon>Oligohymenophorea</taxon>
        <taxon>Scuticociliatia</taxon>
        <taxon>Philasterida</taxon>
        <taxon>Philasteridae</taxon>
        <taxon>Philasterides</taxon>
    </lineage>
</organism>
<dbReference type="InterPro" id="IPR001353">
    <property type="entry name" value="Proteasome_sua/b"/>
</dbReference>
<keyword evidence="7" id="KW-0378">Hydrolase</keyword>
<dbReference type="GO" id="GO:0051603">
    <property type="term" value="P:proteolysis involved in protein catabolic process"/>
    <property type="evidence" value="ECO:0007669"/>
    <property type="project" value="InterPro"/>
</dbReference>
<dbReference type="PANTHER" id="PTHR32194">
    <property type="entry name" value="METALLOPROTEASE TLDD"/>
    <property type="match status" value="1"/>
</dbReference>
<dbReference type="GO" id="GO:0005737">
    <property type="term" value="C:cytoplasm"/>
    <property type="evidence" value="ECO:0007669"/>
    <property type="project" value="TreeGrafter"/>
</dbReference>
<dbReference type="PROSITE" id="PS51476">
    <property type="entry name" value="PROTEASOME_BETA_2"/>
    <property type="match status" value="1"/>
</dbReference>
<name>A0A411PX37_9CILI</name>